<evidence type="ECO:0000256" key="9">
    <source>
        <dbReference type="SAM" id="MobiDB-lite"/>
    </source>
</evidence>
<keyword evidence="10" id="KW-0472">Membrane</keyword>
<dbReference type="OrthoDB" id="9801651at2"/>
<proteinExistence type="predicted"/>
<dbReference type="SMART" id="SM00388">
    <property type="entry name" value="HisKA"/>
    <property type="match status" value="1"/>
</dbReference>
<dbReference type="PANTHER" id="PTHR43047:SF78">
    <property type="entry name" value="SENSORY_REGULATORY PROTEIN RPFC"/>
    <property type="match status" value="1"/>
</dbReference>
<evidence type="ECO:0000256" key="1">
    <source>
        <dbReference type="ARBA" id="ARBA00000085"/>
    </source>
</evidence>
<dbReference type="PROSITE" id="PS50109">
    <property type="entry name" value="HIS_KIN"/>
    <property type="match status" value="1"/>
</dbReference>
<keyword evidence="10" id="KW-0812">Transmembrane</keyword>
<dbReference type="AlphaFoldDB" id="A0A4R5EHG9"/>
<dbReference type="InterPro" id="IPR003594">
    <property type="entry name" value="HATPase_dom"/>
</dbReference>
<feature type="domain" description="Response regulatory" evidence="12">
    <location>
        <begin position="518"/>
        <end position="634"/>
    </location>
</feature>
<evidence type="ECO:0000313" key="13">
    <source>
        <dbReference type="EMBL" id="TDE33818.1"/>
    </source>
</evidence>
<dbReference type="Gene3D" id="3.40.50.2300">
    <property type="match status" value="1"/>
</dbReference>
<name>A0A4R5EHG9_9RHOB</name>
<evidence type="ECO:0000259" key="12">
    <source>
        <dbReference type="PROSITE" id="PS50110"/>
    </source>
</evidence>
<sequence>MAPRPAGTNRSRPAPHKPCAANVLSIHLRQACAEKGFCGARTLSGFSLNAMARILREFAWPAVDPEDRVTSARRRILSSLSSLAAVAGVIESLTWFSETHGLSPIRAYWTLLSAFAFLIPPVILWRTGQLRVASLFLIVYFLFVIGIQMLSPVGESWATVVKFFVVPPIAILLLGPRGGAVICAVAVACVISLIYAIIPLPVGVILINVTTATAIGMLIFVSEIEKTTLHLDKLRREAQSANQAKSFFLANVSHEIRTPLNGVIGAVQLLMDQAVTREQKDLLNTADSSGRTLLRIVNDILDSSRIIEHGVQLEKTAFRREDLVDNVFSALREQAEAKGITLSVGYDTDVPPYLVGDQVRLSQILSNLVSNAIKFSTRGTVEVALSRARGPLSAPAMIRVAVRDEGIGMTHEAATRIFDQFEQAENSTVRRHGGTGLGLSIARHLVEIQGGKIGVYSQLDRGSTFWFTFPLIKGKRPAETVGIASGTRPNAGPNTATDASPNTATGTDADKVRFDAARVLVVEDNRTNQFITRKLLAKLGVKPGMAADGIEAVEAAGRERFDLIFMDIQMPRKSGIEATRDIRAGGPNRDTPIIALSANVMADQKASYLDAGMNGCIAKPCTFDDIARTLKRHIPPPTPPPART</sequence>
<feature type="region of interest" description="Disordered" evidence="9">
    <location>
        <begin position="482"/>
        <end position="507"/>
    </location>
</feature>
<dbReference type="InterPro" id="IPR011006">
    <property type="entry name" value="CheY-like_superfamily"/>
</dbReference>
<feature type="compositionally biased region" description="Polar residues" evidence="9">
    <location>
        <begin position="492"/>
        <end position="506"/>
    </location>
</feature>
<feature type="modified residue" description="4-aspartylphosphate" evidence="7">
    <location>
        <position position="567"/>
    </location>
</feature>
<dbReference type="PROSITE" id="PS50110">
    <property type="entry name" value="RESPONSE_REGULATORY"/>
    <property type="match status" value="1"/>
</dbReference>
<dbReference type="CDD" id="cd17546">
    <property type="entry name" value="REC_hyHK_CKI1_RcsC-like"/>
    <property type="match status" value="1"/>
</dbReference>
<dbReference type="CDD" id="cd16922">
    <property type="entry name" value="HATPase_EvgS-ArcB-TorS-like"/>
    <property type="match status" value="1"/>
</dbReference>
<dbReference type="PRINTS" id="PR00344">
    <property type="entry name" value="BCTRLSENSOR"/>
</dbReference>
<feature type="transmembrane region" description="Helical" evidence="10">
    <location>
        <begin position="132"/>
        <end position="150"/>
    </location>
</feature>
<dbReference type="InterPro" id="IPR036097">
    <property type="entry name" value="HisK_dim/P_sf"/>
</dbReference>
<keyword evidence="3 7" id="KW-0597">Phosphoprotein</keyword>
<reference evidence="13 14" key="1">
    <citation type="submission" date="2019-03" db="EMBL/GenBank/DDBJ databases">
        <authorList>
            <person name="Zhang S."/>
        </authorList>
    </citation>
    <scope>NUCLEOTIDE SEQUENCE [LARGE SCALE GENOMIC DNA]</scope>
    <source>
        <strain evidence="13 14">S4J41</strain>
    </source>
</reference>
<evidence type="ECO:0000256" key="2">
    <source>
        <dbReference type="ARBA" id="ARBA00012438"/>
    </source>
</evidence>
<dbReference type="SUPFAM" id="SSF55874">
    <property type="entry name" value="ATPase domain of HSP90 chaperone/DNA topoisomerase II/histidine kinase"/>
    <property type="match status" value="1"/>
</dbReference>
<dbReference type="Proteomes" id="UP000294662">
    <property type="component" value="Unassembled WGS sequence"/>
</dbReference>
<evidence type="ECO:0000256" key="8">
    <source>
        <dbReference type="SAM" id="Coils"/>
    </source>
</evidence>
<evidence type="ECO:0000313" key="14">
    <source>
        <dbReference type="Proteomes" id="UP000294662"/>
    </source>
</evidence>
<dbReference type="SMART" id="SM00387">
    <property type="entry name" value="HATPase_c"/>
    <property type="match status" value="1"/>
</dbReference>
<protein>
    <recommendedName>
        <fullName evidence="2">histidine kinase</fullName>
        <ecNumber evidence="2">2.7.13.3</ecNumber>
    </recommendedName>
</protein>
<feature type="transmembrane region" description="Helical" evidence="10">
    <location>
        <begin position="76"/>
        <end position="95"/>
    </location>
</feature>
<dbReference type="EMBL" id="SMFP01000025">
    <property type="protein sequence ID" value="TDE33818.1"/>
    <property type="molecule type" value="Genomic_DNA"/>
</dbReference>
<dbReference type="InterPro" id="IPR001789">
    <property type="entry name" value="Sig_transdc_resp-reg_receiver"/>
</dbReference>
<dbReference type="Pfam" id="PF00072">
    <property type="entry name" value="Response_reg"/>
    <property type="match status" value="1"/>
</dbReference>
<dbReference type="SUPFAM" id="SSF47384">
    <property type="entry name" value="Homodimeric domain of signal transducing histidine kinase"/>
    <property type="match status" value="1"/>
</dbReference>
<dbReference type="Gene3D" id="1.10.287.130">
    <property type="match status" value="1"/>
</dbReference>
<evidence type="ECO:0000256" key="7">
    <source>
        <dbReference type="PROSITE-ProRule" id="PRU00169"/>
    </source>
</evidence>
<dbReference type="GO" id="GO:0000155">
    <property type="term" value="F:phosphorelay sensor kinase activity"/>
    <property type="evidence" value="ECO:0007669"/>
    <property type="project" value="InterPro"/>
</dbReference>
<dbReference type="Gene3D" id="3.30.565.10">
    <property type="entry name" value="Histidine kinase-like ATPase, C-terminal domain"/>
    <property type="match status" value="1"/>
</dbReference>
<dbReference type="FunFam" id="3.30.565.10:FF:000010">
    <property type="entry name" value="Sensor histidine kinase RcsC"/>
    <property type="match status" value="1"/>
</dbReference>
<dbReference type="SMART" id="SM00448">
    <property type="entry name" value="REC"/>
    <property type="match status" value="1"/>
</dbReference>
<keyword evidence="8" id="KW-0175">Coiled coil</keyword>
<comment type="catalytic activity">
    <reaction evidence="1">
        <text>ATP + protein L-histidine = ADP + protein N-phospho-L-histidine.</text>
        <dbReference type="EC" id="2.7.13.3"/>
    </reaction>
</comment>
<evidence type="ECO:0000256" key="3">
    <source>
        <dbReference type="ARBA" id="ARBA00022553"/>
    </source>
</evidence>
<dbReference type="PANTHER" id="PTHR43047">
    <property type="entry name" value="TWO-COMPONENT HISTIDINE PROTEIN KINASE"/>
    <property type="match status" value="1"/>
</dbReference>
<keyword evidence="4" id="KW-0808">Transferase</keyword>
<feature type="transmembrane region" description="Helical" evidence="10">
    <location>
        <begin position="107"/>
        <end position="125"/>
    </location>
</feature>
<dbReference type="EC" id="2.7.13.3" evidence="2"/>
<evidence type="ECO:0000256" key="5">
    <source>
        <dbReference type="ARBA" id="ARBA00022777"/>
    </source>
</evidence>
<keyword evidence="14" id="KW-1185">Reference proteome</keyword>
<evidence type="ECO:0000256" key="4">
    <source>
        <dbReference type="ARBA" id="ARBA00022679"/>
    </source>
</evidence>
<dbReference type="InterPro" id="IPR005467">
    <property type="entry name" value="His_kinase_dom"/>
</dbReference>
<dbReference type="InterPro" id="IPR036890">
    <property type="entry name" value="HATPase_C_sf"/>
</dbReference>
<dbReference type="Pfam" id="PF02518">
    <property type="entry name" value="HATPase_c"/>
    <property type="match status" value="1"/>
</dbReference>
<gene>
    <name evidence="13" type="ORF">E1B25_20680</name>
</gene>
<dbReference type="InterPro" id="IPR003661">
    <property type="entry name" value="HisK_dim/P_dom"/>
</dbReference>
<organism evidence="13 14">
    <name type="scientific">Antarcticimicrobium sediminis</name>
    <dbReference type="NCBI Taxonomy" id="2546227"/>
    <lineage>
        <taxon>Bacteria</taxon>
        <taxon>Pseudomonadati</taxon>
        <taxon>Pseudomonadota</taxon>
        <taxon>Alphaproteobacteria</taxon>
        <taxon>Rhodobacterales</taxon>
        <taxon>Paracoccaceae</taxon>
        <taxon>Antarcticimicrobium</taxon>
    </lineage>
</organism>
<feature type="coiled-coil region" evidence="8">
    <location>
        <begin position="224"/>
        <end position="251"/>
    </location>
</feature>
<dbReference type="Pfam" id="PF00512">
    <property type="entry name" value="HisKA"/>
    <property type="match status" value="1"/>
</dbReference>
<evidence type="ECO:0000256" key="10">
    <source>
        <dbReference type="SAM" id="Phobius"/>
    </source>
</evidence>
<keyword evidence="6" id="KW-0902">Two-component regulatory system</keyword>
<evidence type="ECO:0000259" key="11">
    <source>
        <dbReference type="PROSITE" id="PS50109"/>
    </source>
</evidence>
<dbReference type="CDD" id="cd00082">
    <property type="entry name" value="HisKA"/>
    <property type="match status" value="1"/>
</dbReference>
<keyword evidence="10" id="KW-1133">Transmembrane helix</keyword>
<feature type="domain" description="Histidine kinase" evidence="11">
    <location>
        <begin position="251"/>
        <end position="473"/>
    </location>
</feature>
<dbReference type="InterPro" id="IPR004358">
    <property type="entry name" value="Sig_transdc_His_kin-like_C"/>
</dbReference>
<keyword evidence="5" id="KW-0418">Kinase</keyword>
<dbReference type="SUPFAM" id="SSF52172">
    <property type="entry name" value="CheY-like"/>
    <property type="match status" value="1"/>
</dbReference>
<accession>A0A4R5EHG9</accession>
<comment type="caution">
    <text evidence="13">The sequence shown here is derived from an EMBL/GenBank/DDBJ whole genome shotgun (WGS) entry which is preliminary data.</text>
</comment>
<feature type="transmembrane region" description="Helical" evidence="10">
    <location>
        <begin position="204"/>
        <end position="221"/>
    </location>
</feature>
<evidence type="ECO:0000256" key="6">
    <source>
        <dbReference type="ARBA" id="ARBA00023012"/>
    </source>
</evidence>